<gene>
    <name evidence="6" type="ORF">OCV63_14745</name>
</gene>
<dbReference type="SMART" id="SM00382">
    <property type="entry name" value="AAA"/>
    <property type="match status" value="2"/>
</dbReference>
<dbReference type="SUPFAM" id="SSF52540">
    <property type="entry name" value="P-loop containing nucleoside triphosphate hydrolases"/>
    <property type="match status" value="2"/>
</dbReference>
<dbReference type="RefSeq" id="WP_158365063.1">
    <property type="nucleotide sequence ID" value="NZ_JAOQKC010000025.1"/>
</dbReference>
<name>A0ABT2S0N8_9FIRM</name>
<dbReference type="GO" id="GO:0005524">
    <property type="term" value="F:ATP binding"/>
    <property type="evidence" value="ECO:0007669"/>
    <property type="project" value="UniProtKB-KW"/>
</dbReference>
<dbReference type="Gene3D" id="3.40.50.300">
    <property type="entry name" value="P-loop containing nucleotide triphosphate hydrolases"/>
    <property type="match status" value="2"/>
</dbReference>
<dbReference type="EMBL" id="JAOQKC010000025">
    <property type="protein sequence ID" value="MCU6698139.1"/>
    <property type="molecule type" value="Genomic_DNA"/>
</dbReference>
<evidence type="ECO:0000256" key="4">
    <source>
        <dbReference type="ARBA" id="ARBA00022840"/>
    </source>
</evidence>
<accession>A0ABT2S0N8</accession>
<dbReference type="InterPro" id="IPR003439">
    <property type="entry name" value="ABC_transporter-like_ATP-bd"/>
</dbReference>
<sequence length="492" mass="54518">MAEKLLELKHVTKKFSGVTALDDVSLDIEKGELLTLVGENGAGKSTLIKVITGAHEPTSGELWFEGRKIEHNTPSLAKQLGIGVIYQELNLMPQLTVVENIFFGKELKKGLVLDKKAMLEKCRTMIAELGVHIDAQERVSNLSIAEQQIIEIVKAVSEDIKFLIMDEPTAPLTNNEIEKMFEIIAKLRKKGVSILYISHRLEEVFQLADRACVLRDGKHIITLPISEIDKAGLIRYMVGRELGQDYPEREKELGDEVLRVEALTNRRVKHCSVSVRAGEIVGFAGLVGAGRTELARAIFGADPVSGGKVYLRGKELKIHCPQDAIRCGIGLITEDRKNQGLLLNKGIDFNTVYASMERVSHAGVIRSKEEKAMAKKYMDAMNIKAWSPSQKTGTLSGGNQQKVVLAKWLATNSEVLIFDEPTRGIDVGAKAEIYQLMRQLADEGKAIIMISSEMPELIGMSDRIMVMRDGEIMGELSRQEVTQEKILTLATE</sequence>
<dbReference type="PANTHER" id="PTHR43790">
    <property type="entry name" value="CARBOHYDRATE TRANSPORT ATP-BINDING PROTEIN MG119-RELATED"/>
    <property type="match status" value="1"/>
</dbReference>
<dbReference type="InterPro" id="IPR017871">
    <property type="entry name" value="ABC_transporter-like_CS"/>
</dbReference>
<keyword evidence="7" id="KW-1185">Reference proteome</keyword>
<dbReference type="Pfam" id="PF00005">
    <property type="entry name" value="ABC_tran"/>
    <property type="match status" value="2"/>
</dbReference>
<keyword evidence="1" id="KW-0813">Transport</keyword>
<dbReference type="PANTHER" id="PTHR43790:SF9">
    <property type="entry name" value="GALACTOFURANOSE TRANSPORTER ATP-BINDING PROTEIN YTFR"/>
    <property type="match status" value="1"/>
</dbReference>
<evidence type="ECO:0000313" key="6">
    <source>
        <dbReference type="EMBL" id="MCU6698139.1"/>
    </source>
</evidence>
<keyword evidence="4 6" id="KW-0067">ATP-binding</keyword>
<reference evidence="6 7" key="1">
    <citation type="journal article" date="2021" name="ISME Commun">
        <title>Automated analysis of genomic sequences facilitates high-throughput and comprehensive description of bacteria.</title>
        <authorList>
            <person name="Hitch T.C.A."/>
        </authorList>
    </citation>
    <scope>NUCLEOTIDE SEQUENCE [LARGE SCALE GENOMIC DNA]</scope>
    <source>
        <strain evidence="6 7">Sanger_04</strain>
    </source>
</reference>
<evidence type="ECO:0000256" key="3">
    <source>
        <dbReference type="ARBA" id="ARBA00022741"/>
    </source>
</evidence>
<feature type="domain" description="ABC transporter" evidence="5">
    <location>
        <begin position="6"/>
        <end position="241"/>
    </location>
</feature>
<dbReference type="InterPro" id="IPR003593">
    <property type="entry name" value="AAA+_ATPase"/>
</dbReference>
<keyword evidence="2" id="KW-0677">Repeat</keyword>
<dbReference type="PROSITE" id="PS00211">
    <property type="entry name" value="ABC_TRANSPORTER_1"/>
    <property type="match status" value="1"/>
</dbReference>
<dbReference type="InterPro" id="IPR050107">
    <property type="entry name" value="ABC_carbohydrate_import_ATPase"/>
</dbReference>
<dbReference type="CDD" id="cd03215">
    <property type="entry name" value="ABC_Carb_Monos_II"/>
    <property type="match status" value="1"/>
</dbReference>
<proteinExistence type="predicted"/>
<evidence type="ECO:0000313" key="7">
    <source>
        <dbReference type="Proteomes" id="UP001652461"/>
    </source>
</evidence>
<comment type="caution">
    <text evidence="6">The sequence shown here is derived from an EMBL/GenBank/DDBJ whole genome shotgun (WGS) entry which is preliminary data.</text>
</comment>
<dbReference type="PROSITE" id="PS50893">
    <property type="entry name" value="ABC_TRANSPORTER_2"/>
    <property type="match status" value="2"/>
</dbReference>
<keyword evidence="3" id="KW-0547">Nucleotide-binding</keyword>
<evidence type="ECO:0000256" key="1">
    <source>
        <dbReference type="ARBA" id="ARBA00022448"/>
    </source>
</evidence>
<protein>
    <submittedName>
        <fullName evidence="6">Sugar ABC transporter ATP-binding protein</fullName>
    </submittedName>
</protein>
<dbReference type="CDD" id="cd03216">
    <property type="entry name" value="ABC_Carb_Monos_I"/>
    <property type="match status" value="1"/>
</dbReference>
<evidence type="ECO:0000259" key="5">
    <source>
        <dbReference type="PROSITE" id="PS50893"/>
    </source>
</evidence>
<evidence type="ECO:0000256" key="2">
    <source>
        <dbReference type="ARBA" id="ARBA00022737"/>
    </source>
</evidence>
<feature type="domain" description="ABC transporter" evidence="5">
    <location>
        <begin position="252"/>
        <end position="489"/>
    </location>
</feature>
<dbReference type="Proteomes" id="UP001652461">
    <property type="component" value="Unassembled WGS sequence"/>
</dbReference>
<dbReference type="InterPro" id="IPR027417">
    <property type="entry name" value="P-loop_NTPase"/>
</dbReference>
<organism evidence="6 7">
    <name type="scientific">Laedolimicola ammoniilytica</name>
    <dbReference type="NCBI Taxonomy" id="2981771"/>
    <lineage>
        <taxon>Bacteria</taxon>
        <taxon>Bacillati</taxon>
        <taxon>Bacillota</taxon>
        <taxon>Clostridia</taxon>
        <taxon>Lachnospirales</taxon>
        <taxon>Lachnospiraceae</taxon>
        <taxon>Laedolimicola</taxon>
    </lineage>
</organism>